<dbReference type="EMBL" id="CM029041">
    <property type="protein sequence ID" value="KAG2628352.1"/>
    <property type="molecule type" value="Genomic_DNA"/>
</dbReference>
<protein>
    <submittedName>
        <fullName evidence="2">Uncharacterized protein</fullName>
    </submittedName>
</protein>
<gene>
    <name evidence="2" type="ORF">PVAP13_3KG380081</name>
</gene>
<comment type="caution">
    <text evidence="2">The sequence shown here is derived from an EMBL/GenBank/DDBJ whole genome shotgun (WGS) entry which is preliminary data.</text>
</comment>
<evidence type="ECO:0000313" key="3">
    <source>
        <dbReference type="Proteomes" id="UP000823388"/>
    </source>
</evidence>
<organism evidence="2 3">
    <name type="scientific">Panicum virgatum</name>
    <name type="common">Blackwell switchgrass</name>
    <dbReference type="NCBI Taxonomy" id="38727"/>
    <lineage>
        <taxon>Eukaryota</taxon>
        <taxon>Viridiplantae</taxon>
        <taxon>Streptophyta</taxon>
        <taxon>Embryophyta</taxon>
        <taxon>Tracheophyta</taxon>
        <taxon>Spermatophyta</taxon>
        <taxon>Magnoliopsida</taxon>
        <taxon>Liliopsida</taxon>
        <taxon>Poales</taxon>
        <taxon>Poaceae</taxon>
        <taxon>PACMAD clade</taxon>
        <taxon>Panicoideae</taxon>
        <taxon>Panicodae</taxon>
        <taxon>Paniceae</taxon>
        <taxon>Panicinae</taxon>
        <taxon>Panicum</taxon>
        <taxon>Panicum sect. Hiantes</taxon>
    </lineage>
</organism>
<sequence>MPLRSSHRRSGEWRLPHASYWPGPAHPHIQGFPASDRDCGWWFLRFRRQDRVPFVRSATSCGMGARMQRRRRPAAAQLPHGLLKLAISSKVLSSDGPERLGAAAERSTATHPSAGEVFPD</sequence>
<feature type="region of interest" description="Disordered" evidence="1">
    <location>
        <begin position="96"/>
        <end position="120"/>
    </location>
</feature>
<evidence type="ECO:0000313" key="2">
    <source>
        <dbReference type="EMBL" id="KAG2628352.1"/>
    </source>
</evidence>
<keyword evidence="3" id="KW-1185">Reference proteome</keyword>
<proteinExistence type="predicted"/>
<dbReference type="AlphaFoldDB" id="A0A8T0UVM2"/>
<dbReference type="Proteomes" id="UP000823388">
    <property type="component" value="Chromosome 3K"/>
</dbReference>
<name>A0A8T0UVM2_PANVG</name>
<reference evidence="2" key="1">
    <citation type="submission" date="2020-05" db="EMBL/GenBank/DDBJ databases">
        <title>WGS assembly of Panicum virgatum.</title>
        <authorList>
            <person name="Lovell J.T."/>
            <person name="Jenkins J."/>
            <person name="Shu S."/>
            <person name="Juenger T.E."/>
            <person name="Schmutz J."/>
        </authorList>
    </citation>
    <scope>NUCLEOTIDE SEQUENCE</scope>
    <source>
        <strain evidence="2">AP13</strain>
    </source>
</reference>
<evidence type="ECO:0000256" key="1">
    <source>
        <dbReference type="SAM" id="MobiDB-lite"/>
    </source>
</evidence>
<accession>A0A8T0UVM2</accession>